<dbReference type="GO" id="GO:0005524">
    <property type="term" value="F:ATP binding"/>
    <property type="evidence" value="ECO:0007669"/>
    <property type="project" value="UniProtKB-KW"/>
</dbReference>
<dbReference type="Pfam" id="PF00270">
    <property type="entry name" value="DEAD"/>
    <property type="match status" value="1"/>
</dbReference>
<evidence type="ECO:0000259" key="13">
    <source>
        <dbReference type="PROSITE" id="PS51192"/>
    </source>
</evidence>
<dbReference type="InterPro" id="IPR002464">
    <property type="entry name" value="DNA/RNA_helicase_DEAH_CS"/>
</dbReference>
<dbReference type="GO" id="GO:0009378">
    <property type="term" value="F:four-way junction helicase activity"/>
    <property type="evidence" value="ECO:0007669"/>
    <property type="project" value="TreeGrafter"/>
</dbReference>
<dbReference type="InterPro" id="IPR001650">
    <property type="entry name" value="Helicase_C-like"/>
</dbReference>
<dbReference type="Proteomes" id="UP000720189">
    <property type="component" value="Unassembled WGS sequence"/>
</dbReference>
<dbReference type="GO" id="GO:0005634">
    <property type="term" value="C:nucleus"/>
    <property type="evidence" value="ECO:0007669"/>
    <property type="project" value="UniProtKB-SubCell"/>
</dbReference>
<keyword evidence="8" id="KW-0413">Isomerase</keyword>
<feature type="compositionally biased region" description="Basic residues" evidence="12">
    <location>
        <begin position="1316"/>
        <end position="1325"/>
    </location>
</feature>
<comment type="catalytic activity">
    <reaction evidence="10">
        <text>Couples ATP hydrolysis with the unwinding of duplex DNA by translocating in the 3'-5' direction.</text>
        <dbReference type="EC" id="5.6.2.4"/>
    </reaction>
</comment>
<dbReference type="GeneID" id="70225707"/>
<sequence length="1548" mass="172263">MVVELLKIEVGSEYRCTTFRHKNDDASNPNLEDDDTMARLSRLLSSSCITPNRLARQDASARRTNLSKYLGAIETIQANWVFPGAWSPEPCKTQNPPKTAPASARVRTLRTSSPNFPDLNADGLEYLDLTNDASESSDSLPFNSDAKLCREDYASRPNLVASSGRKRKSSEISEEEFNDLGDFLAIYELPGTYSPTSSLGNPSGTRRRDGSRGSRTRRTRDGFKNHLSTEISPISVEGEDEILLPSRYVHSPLAHEQSPRKALPVIDTQHPSKGPTSPLKESAVNSEASNPVHQTNSLPPRMEDGRDESFIPDSDGEFLMPPSHNSSIAILDVSTIKPAQICTPAGPTAMPAVQPGFASLSQRLITPGIAAPGVRAIASNSSQTAKATPEGSFNELPSKTLPESSQTSFLLNQLSSQPSTLTKWSEFMDKLIQQNDKNFIRAINERLPKEKRSEVKSEKERLLRQQKAFKQLTAPTDEYRTLCRKREELTQVITQAYAQGLDTDEDEVRLDDLIDEIQAVEHVLLKTIDGTGLDVARFLGAVQKPTHGRPPASVIVKDTRPMFQKSANMSMMSNIAILASEMGTRVVHETQLPNASQNLQYPATSRIEASQKTSAISQENNAVGAPLFPKDTAKPSNAPYQSRPATRPSMVDPMPVDTEFGVGDDGFSDLDELQLQPVLKAARNLVPGRGSPPQATHRRPGDEFSDFSDDEEMLAFAQDYETRQSHVPISQDFREVVSETTGNAGAVAKPRTSSKKLLTSVAPESIPDELMKHPWSPEVQRMLKDRFRMKEFRHNQLEAINATLGGKDAFVLMPTGGGKSLCYQLPAVIGTGKTQGITIVVSPLLSLMQDQVDHMKALGIQAVAFNGEYSAEYKRQVMTAFEKRSPEDYIELLYVTPEMVSKNTTFNNGMRTLHHKGKLARIVIDEAHCVSQWGHDFRPDYKTLGEVRQRYPGVPVMALTATATQNVIVDIRHNLGMDNCQTFSQSFNRTNLHYEVRGKTTNAKCMDEIASLIKSKYANQSGIVYTVSRKNAEKVAESLSIQGITARHYHAGLDPQEKVEVQTSWQQGQVKIVVATIAFGMGIDKPDVRFVIHHGLPKTLEGYYQETGRAGRDGEPSDCILFYGKQDIRILKKLIADGEGNNEQKERQMTMLNRVTAFCDNKSDCRRVEILRYFGEDFSAAQCRKTCDNCKAGLIFEQREFSEYAIAAIRVVQAQRRITAVQCADILMGRKYPPYEARRSDDWYGMAKSLKKHELARVLDKLLAEKAFHENNQVGHHGMAIQYLKLGSTYRLFLSGQRKLMLSVQVPEEGANNKPSKPRSKQASKKPKDQDVTAMPSPDESLPVGRRRKKSPTVESDDENGAMTLNGYANDGFMVNDNEDEEAFEEMPEHQPLKPLSRSPGLPISISAELEDLNEIHRDIVDGFVREAKLAGEKIRKREGLRSPLFTEKELQVMAIQWTTSLDKMSKIPGIQPVMIHGPEILLILWRYYSGYREVMDPKRSGGNGQEIVDLLSSDVEMGDDAYEDEDGEDSPYFNTNKNADIRASPSI</sequence>
<feature type="region of interest" description="Disordered" evidence="12">
    <location>
        <begin position="253"/>
        <end position="323"/>
    </location>
</feature>
<keyword evidence="3" id="KW-0547">Nucleotide-binding</keyword>
<dbReference type="FunFam" id="3.40.50.300:FF:001975">
    <property type="entry name" value="ATP-dependent DNA helicase"/>
    <property type="match status" value="1"/>
</dbReference>
<dbReference type="Gene3D" id="1.10.10.10">
    <property type="entry name" value="Winged helix-like DNA-binding domain superfamily/Winged helix DNA-binding domain"/>
    <property type="match status" value="1"/>
</dbReference>
<dbReference type="InterPro" id="IPR036390">
    <property type="entry name" value="WH_DNA-bd_sf"/>
</dbReference>
<dbReference type="InterPro" id="IPR004589">
    <property type="entry name" value="DNA_helicase_ATP-dep_RecQ"/>
</dbReference>
<evidence type="ECO:0000313" key="15">
    <source>
        <dbReference type="EMBL" id="KAH7247475.1"/>
    </source>
</evidence>
<evidence type="ECO:0000256" key="8">
    <source>
        <dbReference type="ARBA" id="ARBA00023235"/>
    </source>
</evidence>
<proteinExistence type="inferred from homology"/>
<dbReference type="Pfam" id="PF00271">
    <property type="entry name" value="Helicase_C"/>
    <property type="match status" value="1"/>
</dbReference>
<dbReference type="GO" id="GO:0003677">
    <property type="term" value="F:DNA binding"/>
    <property type="evidence" value="ECO:0007669"/>
    <property type="project" value="UniProtKB-KW"/>
</dbReference>
<evidence type="ECO:0000256" key="6">
    <source>
        <dbReference type="ARBA" id="ARBA00022840"/>
    </source>
</evidence>
<feature type="region of interest" description="Disordered" evidence="12">
    <location>
        <begin position="192"/>
        <end position="226"/>
    </location>
</feature>
<feature type="region of interest" description="Disordered" evidence="12">
    <location>
        <begin position="625"/>
        <end position="668"/>
    </location>
</feature>
<accession>A0A9P9GZD6</accession>
<dbReference type="GO" id="GO:0000724">
    <property type="term" value="P:double-strand break repair via homologous recombination"/>
    <property type="evidence" value="ECO:0007669"/>
    <property type="project" value="TreeGrafter"/>
</dbReference>
<dbReference type="SUPFAM" id="SSF46785">
    <property type="entry name" value="Winged helix' DNA-binding domain"/>
    <property type="match status" value="1"/>
</dbReference>
<dbReference type="CDD" id="cd17920">
    <property type="entry name" value="DEXHc_RecQ"/>
    <property type="match status" value="1"/>
</dbReference>
<dbReference type="NCBIfam" id="TIGR00614">
    <property type="entry name" value="recQ_fam"/>
    <property type="match status" value="1"/>
</dbReference>
<dbReference type="FunFam" id="3.40.50.300:FF:000537">
    <property type="entry name" value="Bloom syndrome RecQ-like helicase"/>
    <property type="match status" value="1"/>
</dbReference>
<feature type="region of interest" description="Disordered" evidence="12">
    <location>
        <begin position="1306"/>
        <end position="1375"/>
    </location>
</feature>
<evidence type="ECO:0000313" key="16">
    <source>
        <dbReference type="Proteomes" id="UP000720189"/>
    </source>
</evidence>
<dbReference type="InterPro" id="IPR014001">
    <property type="entry name" value="Helicase_ATP-bd"/>
</dbReference>
<keyword evidence="4" id="KW-0378">Hydrolase</keyword>
<feature type="region of interest" description="Disordered" evidence="12">
    <location>
        <begin position="683"/>
        <end position="706"/>
    </location>
</feature>
<evidence type="ECO:0000256" key="12">
    <source>
        <dbReference type="SAM" id="MobiDB-lite"/>
    </source>
</evidence>
<dbReference type="EC" id="5.6.2.4" evidence="11"/>
<dbReference type="PROSITE" id="PS00690">
    <property type="entry name" value="DEAH_ATP_HELICASE"/>
    <property type="match status" value="1"/>
</dbReference>
<dbReference type="SMART" id="SM00956">
    <property type="entry name" value="RQC"/>
    <property type="match status" value="1"/>
</dbReference>
<comment type="caution">
    <text evidence="15">The sequence shown here is derived from an EMBL/GenBank/DDBJ whole genome shotgun (WGS) entry which is preliminary data.</text>
</comment>
<evidence type="ECO:0000256" key="7">
    <source>
        <dbReference type="ARBA" id="ARBA00023125"/>
    </source>
</evidence>
<dbReference type="Pfam" id="PF09382">
    <property type="entry name" value="RQC"/>
    <property type="match status" value="1"/>
</dbReference>
<dbReference type="PANTHER" id="PTHR13710">
    <property type="entry name" value="DNA HELICASE RECQ FAMILY MEMBER"/>
    <property type="match status" value="1"/>
</dbReference>
<keyword evidence="5" id="KW-0347">Helicase</keyword>
<dbReference type="EMBL" id="JAGMUX010000010">
    <property type="protein sequence ID" value="KAH7247475.1"/>
    <property type="molecule type" value="Genomic_DNA"/>
</dbReference>
<evidence type="ECO:0000256" key="11">
    <source>
        <dbReference type="ARBA" id="ARBA00034808"/>
    </source>
</evidence>
<comment type="subcellular location">
    <subcellularLocation>
        <location evidence="1">Nucleus</location>
    </subcellularLocation>
</comment>
<feature type="compositionally biased region" description="Acidic residues" evidence="12">
    <location>
        <begin position="1519"/>
        <end position="1530"/>
    </location>
</feature>
<dbReference type="InterPro" id="IPR036388">
    <property type="entry name" value="WH-like_DNA-bd_sf"/>
</dbReference>
<feature type="compositionally biased region" description="Polar residues" evidence="12">
    <location>
        <begin position="283"/>
        <end position="298"/>
    </location>
</feature>
<dbReference type="PANTHER" id="PTHR13710:SF153">
    <property type="entry name" value="RECQ-LIKE DNA HELICASE BLM"/>
    <property type="match status" value="1"/>
</dbReference>
<dbReference type="OrthoDB" id="10261556at2759"/>
<dbReference type="GO" id="GO:0006260">
    <property type="term" value="P:DNA replication"/>
    <property type="evidence" value="ECO:0007669"/>
    <property type="project" value="InterPro"/>
</dbReference>
<dbReference type="GO" id="GO:0043138">
    <property type="term" value="F:3'-5' DNA helicase activity"/>
    <property type="evidence" value="ECO:0007669"/>
    <property type="project" value="UniProtKB-EC"/>
</dbReference>
<evidence type="ECO:0000256" key="9">
    <source>
        <dbReference type="ARBA" id="ARBA00023242"/>
    </source>
</evidence>
<dbReference type="InterPro" id="IPR011545">
    <property type="entry name" value="DEAD/DEAH_box_helicase_dom"/>
</dbReference>
<keyword evidence="9" id="KW-0539">Nucleus</keyword>
<feature type="compositionally biased region" description="Polar residues" evidence="12">
    <location>
        <begin position="193"/>
        <end position="202"/>
    </location>
</feature>
<evidence type="ECO:0000259" key="14">
    <source>
        <dbReference type="PROSITE" id="PS51194"/>
    </source>
</evidence>
<dbReference type="InterPro" id="IPR032284">
    <property type="entry name" value="RecQ_Zn-bd"/>
</dbReference>
<evidence type="ECO:0000256" key="3">
    <source>
        <dbReference type="ARBA" id="ARBA00022741"/>
    </source>
</evidence>
<dbReference type="Gene3D" id="3.40.50.300">
    <property type="entry name" value="P-loop containing nucleotide triphosphate hydrolases"/>
    <property type="match status" value="2"/>
</dbReference>
<dbReference type="RefSeq" id="XP_046048058.1">
    <property type="nucleotide sequence ID" value="XM_046195753.1"/>
</dbReference>
<feature type="region of interest" description="Disordered" evidence="12">
    <location>
        <begin position="1519"/>
        <end position="1548"/>
    </location>
</feature>
<dbReference type="CDD" id="cd18794">
    <property type="entry name" value="SF2_C_RecQ"/>
    <property type="match status" value="1"/>
</dbReference>
<organism evidence="15 16">
    <name type="scientific">Fusarium redolens</name>
    <dbReference type="NCBI Taxonomy" id="48865"/>
    <lineage>
        <taxon>Eukaryota</taxon>
        <taxon>Fungi</taxon>
        <taxon>Dikarya</taxon>
        <taxon>Ascomycota</taxon>
        <taxon>Pezizomycotina</taxon>
        <taxon>Sordariomycetes</taxon>
        <taxon>Hypocreomycetidae</taxon>
        <taxon>Hypocreales</taxon>
        <taxon>Nectriaceae</taxon>
        <taxon>Fusarium</taxon>
        <taxon>Fusarium redolens species complex</taxon>
    </lineage>
</organism>
<keyword evidence="6" id="KW-0067">ATP-binding</keyword>
<dbReference type="SMART" id="SM00487">
    <property type="entry name" value="DEXDc"/>
    <property type="match status" value="1"/>
</dbReference>
<evidence type="ECO:0000256" key="2">
    <source>
        <dbReference type="ARBA" id="ARBA00005446"/>
    </source>
</evidence>
<dbReference type="GO" id="GO:0016787">
    <property type="term" value="F:hydrolase activity"/>
    <property type="evidence" value="ECO:0007669"/>
    <property type="project" value="UniProtKB-KW"/>
</dbReference>
<dbReference type="Pfam" id="PF16124">
    <property type="entry name" value="RecQ_Zn_bind"/>
    <property type="match status" value="1"/>
</dbReference>
<dbReference type="PROSITE" id="PS51192">
    <property type="entry name" value="HELICASE_ATP_BIND_1"/>
    <property type="match status" value="1"/>
</dbReference>
<dbReference type="SMART" id="SM00490">
    <property type="entry name" value="HELICc"/>
    <property type="match status" value="1"/>
</dbReference>
<dbReference type="SUPFAM" id="SSF52540">
    <property type="entry name" value="P-loop containing nucleoside triphosphate hydrolases"/>
    <property type="match status" value="1"/>
</dbReference>
<evidence type="ECO:0000256" key="5">
    <source>
        <dbReference type="ARBA" id="ARBA00022806"/>
    </source>
</evidence>
<keyword evidence="16" id="KW-1185">Reference proteome</keyword>
<evidence type="ECO:0000256" key="4">
    <source>
        <dbReference type="ARBA" id="ARBA00022801"/>
    </source>
</evidence>
<dbReference type="GO" id="GO:0005694">
    <property type="term" value="C:chromosome"/>
    <property type="evidence" value="ECO:0007669"/>
    <property type="project" value="TreeGrafter"/>
</dbReference>
<dbReference type="InterPro" id="IPR027417">
    <property type="entry name" value="P-loop_NTPase"/>
</dbReference>
<keyword evidence="7" id="KW-0238">DNA-binding</keyword>
<dbReference type="InterPro" id="IPR018982">
    <property type="entry name" value="RQC_domain"/>
</dbReference>
<comment type="similarity">
    <text evidence="2">Belongs to the helicase family. RecQ subfamily.</text>
</comment>
<evidence type="ECO:0000256" key="10">
    <source>
        <dbReference type="ARBA" id="ARBA00034617"/>
    </source>
</evidence>
<feature type="compositionally biased region" description="Polar residues" evidence="12">
    <location>
        <begin position="634"/>
        <end position="644"/>
    </location>
</feature>
<reference evidence="15" key="1">
    <citation type="journal article" date="2021" name="Nat. Commun.">
        <title>Genetic determinants of endophytism in the Arabidopsis root mycobiome.</title>
        <authorList>
            <person name="Mesny F."/>
            <person name="Miyauchi S."/>
            <person name="Thiergart T."/>
            <person name="Pickel B."/>
            <person name="Atanasova L."/>
            <person name="Karlsson M."/>
            <person name="Huettel B."/>
            <person name="Barry K.W."/>
            <person name="Haridas S."/>
            <person name="Chen C."/>
            <person name="Bauer D."/>
            <person name="Andreopoulos W."/>
            <person name="Pangilinan J."/>
            <person name="LaButti K."/>
            <person name="Riley R."/>
            <person name="Lipzen A."/>
            <person name="Clum A."/>
            <person name="Drula E."/>
            <person name="Henrissat B."/>
            <person name="Kohler A."/>
            <person name="Grigoriev I.V."/>
            <person name="Martin F.M."/>
            <person name="Hacquard S."/>
        </authorList>
    </citation>
    <scope>NUCLEOTIDE SEQUENCE</scope>
    <source>
        <strain evidence="15">MPI-CAGE-AT-0023</strain>
    </source>
</reference>
<feature type="domain" description="Helicase ATP-binding" evidence="13">
    <location>
        <begin position="800"/>
        <end position="981"/>
    </location>
</feature>
<protein>
    <recommendedName>
        <fullName evidence="11">DNA 3'-5' helicase</fullName>
        <ecNumber evidence="11">5.6.2.4</ecNumber>
    </recommendedName>
</protein>
<gene>
    <name evidence="15" type="ORF">BKA55DRAFT_595115</name>
</gene>
<dbReference type="PROSITE" id="PS51194">
    <property type="entry name" value="HELICASE_CTER"/>
    <property type="match status" value="1"/>
</dbReference>
<feature type="region of interest" description="Disordered" evidence="12">
    <location>
        <begin position="381"/>
        <end position="401"/>
    </location>
</feature>
<name>A0A9P9GZD6_FUSRE</name>
<dbReference type="GO" id="GO:0005737">
    <property type="term" value="C:cytoplasm"/>
    <property type="evidence" value="ECO:0007669"/>
    <property type="project" value="TreeGrafter"/>
</dbReference>
<evidence type="ECO:0000256" key="1">
    <source>
        <dbReference type="ARBA" id="ARBA00004123"/>
    </source>
</evidence>
<feature type="domain" description="Helicase C-terminal" evidence="14">
    <location>
        <begin position="1005"/>
        <end position="1156"/>
    </location>
</feature>